<dbReference type="GO" id="GO:0006508">
    <property type="term" value="P:proteolysis"/>
    <property type="evidence" value="ECO:0007669"/>
    <property type="project" value="InterPro"/>
</dbReference>
<dbReference type="SMART" id="SM00020">
    <property type="entry name" value="Tryp_SPc"/>
    <property type="match status" value="7"/>
</dbReference>
<reference evidence="5" key="1">
    <citation type="journal article" date="2020" name="J Insects Food Feed">
        <title>The yellow mealworm (Tenebrio molitor) genome: a resource for the emerging insects as food and feed industry.</title>
        <authorList>
            <person name="Eriksson T."/>
            <person name="Andere A."/>
            <person name="Kelstrup H."/>
            <person name="Emery V."/>
            <person name="Picard C."/>
        </authorList>
    </citation>
    <scope>NUCLEOTIDE SEQUENCE</scope>
    <source>
        <strain evidence="5">Stoneville</strain>
        <tissue evidence="5">Whole head</tissue>
    </source>
</reference>
<feature type="domain" description="Peptidase S1" evidence="4">
    <location>
        <begin position="1010"/>
        <end position="1250"/>
    </location>
</feature>
<dbReference type="Proteomes" id="UP000719412">
    <property type="component" value="Unassembled WGS sequence"/>
</dbReference>
<name>A0A8J6L5A5_TENMO</name>
<dbReference type="PROSITE" id="PS50240">
    <property type="entry name" value="TRYPSIN_DOM"/>
    <property type="match status" value="6"/>
</dbReference>
<keyword evidence="1" id="KW-1015">Disulfide bond</keyword>
<evidence type="ECO:0000256" key="3">
    <source>
        <dbReference type="SAM" id="SignalP"/>
    </source>
</evidence>
<dbReference type="PANTHER" id="PTHR24260">
    <property type="match status" value="1"/>
</dbReference>
<reference evidence="5" key="2">
    <citation type="submission" date="2021-08" db="EMBL/GenBank/DDBJ databases">
        <authorList>
            <person name="Eriksson T."/>
        </authorList>
    </citation>
    <scope>NUCLEOTIDE SEQUENCE</scope>
    <source>
        <strain evidence="5">Stoneville</strain>
        <tissue evidence="5">Whole head</tissue>
    </source>
</reference>
<sequence>MKAIILVLCASLIWVQAAQLKSRKNGERIVGGEVANAGQFPFAAAIYIVTADSTYFCGGTLINMQWVLTAGQCVDGALLFTIRLGNNKLSTDDPNMLLLATETYFLHPDYDPVTLSHDIGLIKLRMSIQSTVYIYAASISKGGHIPDGSSIITIGWGQTSDEVAGLSDDLHYANVITLTHEECLAAYGSQIIEEMLCVAGNYNEGTCRWAAENGYDSRNDRRLNASEIAEAVGISKERVLYILHEELDIIMRKLSARYFLLRFVTCRNLGSLLYARIQTTVEDVDQTWRTNSKEGQDSFIGGKKYIGPTSVLKNGHIEDGASVLTVGWGQTSDEVAGLSDELRYANLVPLSHEECLVAFGSQVNEDMLCFAGNYNEGTCTLSLPCLLVSTFVSVLVQVPATPNTLWVQCPWLVLSETPSWRPQLMKQRPSNRADEKLHGGQIIGGQVANEGQFPVAAAIYKSTSEGTYFCGGALIDDQWILTAGQCVDGYQCFTLPQKLPWRTRRTDDDSWLHLDSALGTSTRTLSSYAPERSPGGRVGRKSSPHPPCCLLFIYLLNKACVFSTVLHRNRTRPNNPNTYHRKCHPIWGGDTKKCYSKGRIVGGEVANAGQFPFAAAIYIATADSTYFCGGTLINMQWVLTAGQCVDGALLFTIRLGNNKLSTDDPNMLLLATETYFLHPDYDPVTLSHDIGLIKLRMSIQSTEVAGLSDDLHYANVVTLTHEECLAAFGSQIIEEMLCVAGNYNEGTCRGDLGSPLVEYLGPMVFVVGVSSFISSNGCESADPSGFTRTRPYYDWLINTTRGRIIGGVEANAGQFPYAAAIYVNTADGTYFCSGALLNRQWILTAGQCVDGALLFSIRLGSNSLKSNDPNALTVATDNYFLHPDYDPLTLNNDVGLIKLRMAITLTDYIKSITILSSNTIPPAANVITIEVAGLVDDLNYVYLVTLSNEECRLAFGNQVNDNMVCVDGNYNEGTCRGDLGSPLIQYGGSVTYHVGISSFISSNGCERGRLIGGVEASVGQFPFAAAIYKSTADGTFFCTGSLINNQWVITAGQCVDSALLFTIRVGSNSLNSNDPNALRLSTDTYFLHPDYDPTTLSNDLGLIKLRMKITLTDYIKPINYVLEHTLPDSVSVVTIGWGQISDETAGLVDDLNYVYLVTLSNEECRLAFGNQVNDNMVCVDGNYNEGTCKGDLGSPLIQYGSIKTYLVGVSSFISSNGCENYIKPVNILASSTLPDSASVVTVGWGQTSDEIAGLVDDLNYVFLVTLSNEECRLAFGNQVDDNMVCVEGNYNEGTCRGDLGSPLIQYGISSITYHVGGRIIGGNVARAGQFPFIAAIYINTANGNYFCSGALINSEWILTAGQCVDGALLFTIHLGITNLKANDGTGLKLSTDLFYLHPDYNPVTLENDIGLIKLRMSITFTTYIKPVDFLPDNDLPAASSVLTLGWGQTSDAGLVDDLNYVYVASLSNEECRLAFGSQVTDNVVCVDGNYNEGGRIIGGEIARAAQFPFSASIYISTDDGTYFCSGALIDNEWVLTSGQCVDGGKLFTLRLGSNSLTANDASLTRVSSDSYFLHPDFNPETLENDVGLIKLRMPITYSDYIQPINYISEISLPDGAQVTTTGWGQISDEAAGLVDELNYVHLVTLSNEECKLAYGSQVTENMLCVEGGRIIGGGDANAGEFPFAAAIQTQTSTGQYFCGGALVNTLFIVTSGSCVDGATLFSIRLGITSLAEAGQRLATDKYVLHPLYNIDTLENDIGVIELRLPVSFTDYIQPIGLPGRDVQDNAVAIAIGWGQISDADAGLTNQLQTVELVALSNEECRLTFGNQIADTMVCVDGNYNEGACLGDVGGPLIQYVNGHQATIVGISSFISGHGCESTDPSGYTRAFPFVEWIQNNTKVPS</sequence>
<evidence type="ECO:0000313" key="6">
    <source>
        <dbReference type="Proteomes" id="UP000719412"/>
    </source>
</evidence>
<feature type="domain" description="Peptidase S1" evidence="4">
    <location>
        <begin position="804"/>
        <end position="1012"/>
    </location>
</feature>
<feature type="chain" id="PRO_5035171790" description="Peptidase S1 domain-containing protein" evidence="3">
    <location>
        <begin position="18"/>
        <end position="1901"/>
    </location>
</feature>
<evidence type="ECO:0000256" key="1">
    <source>
        <dbReference type="ARBA" id="ARBA00023157"/>
    </source>
</evidence>
<keyword evidence="6" id="KW-1185">Reference proteome</keyword>
<dbReference type="GO" id="GO:0004252">
    <property type="term" value="F:serine-type endopeptidase activity"/>
    <property type="evidence" value="ECO:0007669"/>
    <property type="project" value="InterPro"/>
</dbReference>
<organism evidence="5 6">
    <name type="scientific">Tenebrio molitor</name>
    <name type="common">Yellow mealworm beetle</name>
    <dbReference type="NCBI Taxonomy" id="7067"/>
    <lineage>
        <taxon>Eukaryota</taxon>
        <taxon>Metazoa</taxon>
        <taxon>Ecdysozoa</taxon>
        <taxon>Arthropoda</taxon>
        <taxon>Hexapoda</taxon>
        <taxon>Insecta</taxon>
        <taxon>Pterygota</taxon>
        <taxon>Neoptera</taxon>
        <taxon>Endopterygota</taxon>
        <taxon>Coleoptera</taxon>
        <taxon>Polyphaga</taxon>
        <taxon>Cucujiformia</taxon>
        <taxon>Tenebrionidae</taxon>
        <taxon>Tenebrio</taxon>
    </lineage>
</organism>
<feature type="domain" description="Peptidase S1" evidence="4">
    <location>
        <begin position="600"/>
        <end position="801"/>
    </location>
</feature>
<feature type="domain" description="Peptidase S1" evidence="4">
    <location>
        <begin position="1670"/>
        <end position="1898"/>
    </location>
</feature>
<feature type="domain" description="Peptidase S1" evidence="4">
    <location>
        <begin position="29"/>
        <end position="294"/>
    </location>
</feature>
<evidence type="ECO:0000259" key="4">
    <source>
        <dbReference type="PROSITE" id="PS50240"/>
    </source>
</evidence>
<dbReference type="CDD" id="cd00190">
    <property type="entry name" value="Tryp_SPc"/>
    <property type="match status" value="7"/>
</dbReference>
<dbReference type="InterPro" id="IPR001314">
    <property type="entry name" value="Peptidase_S1A"/>
</dbReference>
<dbReference type="EMBL" id="JABDTM020026705">
    <property type="protein sequence ID" value="KAH0811569.1"/>
    <property type="molecule type" value="Genomic_DNA"/>
</dbReference>
<accession>A0A8J6L5A5</accession>
<dbReference type="InterPro" id="IPR001254">
    <property type="entry name" value="Trypsin_dom"/>
</dbReference>
<dbReference type="Gene3D" id="2.40.10.10">
    <property type="entry name" value="Trypsin-like serine proteases"/>
    <property type="match status" value="11"/>
</dbReference>
<dbReference type="FunFam" id="2.40.10.10:FF:000068">
    <property type="entry name" value="transmembrane protease serine 2"/>
    <property type="match status" value="4"/>
</dbReference>
<dbReference type="InterPro" id="IPR043504">
    <property type="entry name" value="Peptidase_S1_PA_chymotrypsin"/>
</dbReference>
<gene>
    <name evidence="5" type="ORF">GEV33_011220</name>
</gene>
<dbReference type="Pfam" id="PF00089">
    <property type="entry name" value="Trypsin"/>
    <property type="match status" value="10"/>
</dbReference>
<evidence type="ECO:0000313" key="5">
    <source>
        <dbReference type="EMBL" id="KAH0811569.1"/>
    </source>
</evidence>
<comment type="caution">
    <text evidence="5">The sequence shown here is derived from an EMBL/GenBank/DDBJ whole genome shotgun (WGS) entry which is preliminary data.</text>
</comment>
<feature type="region of interest" description="Disordered" evidence="2">
    <location>
        <begin position="524"/>
        <end position="543"/>
    </location>
</feature>
<keyword evidence="3" id="KW-0732">Signal</keyword>
<proteinExistence type="predicted"/>
<dbReference type="InterPro" id="IPR051333">
    <property type="entry name" value="CLIP_Serine_Protease"/>
</dbReference>
<dbReference type="PRINTS" id="PR00722">
    <property type="entry name" value="CHYMOTRYPSIN"/>
</dbReference>
<feature type="domain" description="Peptidase S1" evidence="4">
    <location>
        <begin position="1319"/>
        <end position="1606"/>
    </location>
</feature>
<protein>
    <recommendedName>
        <fullName evidence="4">Peptidase S1 domain-containing protein</fullName>
    </recommendedName>
</protein>
<dbReference type="InterPro" id="IPR009003">
    <property type="entry name" value="Peptidase_S1_PA"/>
</dbReference>
<feature type="signal peptide" evidence="3">
    <location>
        <begin position="1"/>
        <end position="17"/>
    </location>
</feature>
<dbReference type="PANTHER" id="PTHR24260:SF136">
    <property type="entry name" value="GH08193P-RELATED"/>
    <property type="match status" value="1"/>
</dbReference>
<evidence type="ECO:0000256" key="2">
    <source>
        <dbReference type="SAM" id="MobiDB-lite"/>
    </source>
</evidence>
<dbReference type="SUPFAM" id="SSF50494">
    <property type="entry name" value="Trypsin-like serine proteases"/>
    <property type="match status" value="10"/>
</dbReference>